<dbReference type="AlphaFoldDB" id="A0A150J8L2"/>
<evidence type="ECO:0000313" key="3">
    <source>
        <dbReference type="EMBL" id="KYC53559.1"/>
    </source>
</evidence>
<protein>
    <recommendedName>
        <fullName evidence="1">Calcineurin-like phosphoesterase domain-containing protein</fullName>
    </recommendedName>
</protein>
<reference evidence="4 5" key="1">
    <citation type="journal article" date="2016" name="ISME J.">
        <title>Chasing the elusive Euryarchaeota class WSA2: genomes reveal a uniquely fastidious methyl-reducing methanogen.</title>
        <authorList>
            <person name="Nobu M.K."/>
            <person name="Narihiro T."/>
            <person name="Kuroda K."/>
            <person name="Mei R."/>
            <person name="Liu W.T."/>
        </authorList>
    </citation>
    <scope>NUCLEOTIDE SEQUENCE [LARGE SCALE GENOMIC DNA]</scope>
    <source>
        <strain evidence="2">B15fssc0709_Meth_Bin003</strain>
        <strain evidence="3">U1lsi0528_Bin055</strain>
    </source>
</reference>
<evidence type="ECO:0000259" key="1">
    <source>
        <dbReference type="Pfam" id="PF00149"/>
    </source>
</evidence>
<proteinExistence type="predicted"/>
<evidence type="ECO:0000313" key="2">
    <source>
        <dbReference type="EMBL" id="KYC47838.1"/>
    </source>
</evidence>
<dbReference type="SUPFAM" id="SSF56300">
    <property type="entry name" value="Metallo-dependent phosphatases"/>
    <property type="match status" value="1"/>
</dbReference>
<feature type="domain" description="Calcineurin-like phosphoesterase" evidence="1">
    <location>
        <begin position="118"/>
        <end position="285"/>
    </location>
</feature>
<dbReference type="Gene3D" id="1.10.10.10">
    <property type="entry name" value="Winged helix-like DNA-binding domain superfamily/Winged helix DNA-binding domain"/>
    <property type="match status" value="1"/>
</dbReference>
<organism evidence="3 4">
    <name type="scientific">Candidatus Methanofastidiosum methylothiophilum</name>
    <dbReference type="NCBI Taxonomy" id="1705564"/>
    <lineage>
        <taxon>Archaea</taxon>
        <taxon>Methanobacteriati</taxon>
        <taxon>Methanobacteriota</taxon>
        <taxon>Stenosarchaea group</taxon>
        <taxon>Candidatus Methanofastidiosia</taxon>
        <taxon>Candidatus Methanofastidiosales</taxon>
        <taxon>Candidatus Methanofastidiosaceae</taxon>
        <taxon>Candidatus Methanofastidiosum</taxon>
    </lineage>
</organism>
<dbReference type="InterPro" id="IPR029052">
    <property type="entry name" value="Metallo-depent_PP-like"/>
</dbReference>
<evidence type="ECO:0000313" key="4">
    <source>
        <dbReference type="Proteomes" id="UP000075398"/>
    </source>
</evidence>
<name>A0A150J8L2_9EURY</name>
<sequence>MEKLRDDLIESIIEEKENGVTWGEIAKEIGISPNSIRFQVYKYKKRKRFVQESGFIMSTVDTTPKVEFPEKFREGVEWNYKKWFELIKHYREVNGEALKIETVKSAVVKTRSKWIMLVFSGDWHLGSYYVDPDKVDKVLDGIIEHKDAYIITVGDLADNFRRFRSTEAIFSQIPPNDQLKIVRSLIERLVATGKLLATTWGNHDIAFDETLSGYSPIKELLKEKTTFFDGLGKLNLRVNDVEYKIGLTHSYKGSSIYNPNHEHIRFLKEQFPDVDIMAMGHRHFPASNWFPIFKSGENPIPYMIRCGSPKDCPHSSRYYGRAINGNHYFLLSSEKKKLLWLNDLTIEFEDIIKIFKSLNN</sequence>
<evidence type="ECO:0000313" key="5">
    <source>
        <dbReference type="Proteomes" id="UP000091929"/>
    </source>
</evidence>
<accession>A0A150ISJ4</accession>
<accession>A0A150J8L2</accession>
<comment type="caution">
    <text evidence="3">The sequence shown here is derived from an EMBL/GenBank/DDBJ whole genome shotgun (WGS) entry which is preliminary data.</text>
</comment>
<dbReference type="Pfam" id="PF00149">
    <property type="entry name" value="Metallophos"/>
    <property type="match status" value="1"/>
</dbReference>
<dbReference type="InterPro" id="IPR004843">
    <property type="entry name" value="Calcineurin-like_PHP"/>
</dbReference>
<gene>
    <name evidence="3" type="ORF">AMQ22_00230</name>
    <name evidence="2" type="ORF">APG11_00813</name>
</gene>
<dbReference type="EMBL" id="LNGF01000015">
    <property type="protein sequence ID" value="KYC47838.1"/>
    <property type="molecule type" value="Genomic_DNA"/>
</dbReference>
<dbReference type="Proteomes" id="UP000075398">
    <property type="component" value="Unassembled WGS sequence"/>
</dbReference>
<dbReference type="Proteomes" id="UP000091929">
    <property type="component" value="Unassembled WGS sequence"/>
</dbReference>
<dbReference type="InterPro" id="IPR036388">
    <property type="entry name" value="WH-like_DNA-bd_sf"/>
</dbReference>
<dbReference type="Gene3D" id="3.60.21.10">
    <property type="match status" value="1"/>
</dbReference>
<dbReference type="GO" id="GO:0016787">
    <property type="term" value="F:hydrolase activity"/>
    <property type="evidence" value="ECO:0007669"/>
    <property type="project" value="InterPro"/>
</dbReference>
<dbReference type="EMBL" id="LNGC01000004">
    <property type="protein sequence ID" value="KYC53559.1"/>
    <property type="molecule type" value="Genomic_DNA"/>
</dbReference>